<evidence type="ECO:0000256" key="1">
    <source>
        <dbReference type="ARBA" id="ARBA00006336"/>
    </source>
</evidence>
<proteinExistence type="inferred from homology"/>
<accession>A0A426VAD7</accession>
<evidence type="ECO:0000313" key="3">
    <source>
        <dbReference type="EMBL" id="RRS03919.1"/>
    </source>
</evidence>
<protein>
    <submittedName>
        <fullName evidence="3">Cysteine hydrolase</fullName>
    </submittedName>
</protein>
<dbReference type="GO" id="GO:0016787">
    <property type="term" value="F:hydrolase activity"/>
    <property type="evidence" value="ECO:0007669"/>
    <property type="project" value="UniProtKB-KW"/>
</dbReference>
<keyword evidence="4" id="KW-1185">Reference proteome</keyword>
<evidence type="ECO:0000256" key="2">
    <source>
        <dbReference type="ARBA" id="ARBA00022801"/>
    </source>
</evidence>
<reference evidence="3 4" key="1">
    <citation type="submission" date="2018-12" db="EMBL/GenBank/DDBJ databases">
        <title>The whole draft genome of Aquabacterium sp. SJQ9.</title>
        <authorList>
            <person name="Sun L."/>
            <person name="Gao X."/>
            <person name="Chen W."/>
            <person name="Huang K."/>
        </authorList>
    </citation>
    <scope>NUCLEOTIDE SEQUENCE [LARGE SCALE GENOMIC DNA]</scope>
    <source>
        <strain evidence="3 4">SJQ9</strain>
    </source>
</reference>
<organism evidence="3 4">
    <name type="scientific">Aquabacterium soli</name>
    <dbReference type="NCBI Taxonomy" id="2493092"/>
    <lineage>
        <taxon>Bacteria</taxon>
        <taxon>Pseudomonadati</taxon>
        <taxon>Pseudomonadota</taxon>
        <taxon>Betaproteobacteria</taxon>
        <taxon>Burkholderiales</taxon>
        <taxon>Aquabacterium</taxon>
    </lineage>
</organism>
<dbReference type="EMBL" id="RSED01000009">
    <property type="protein sequence ID" value="RRS03919.1"/>
    <property type="molecule type" value="Genomic_DNA"/>
</dbReference>
<comment type="caution">
    <text evidence="3">The sequence shown here is derived from an EMBL/GenBank/DDBJ whole genome shotgun (WGS) entry which is preliminary data.</text>
</comment>
<dbReference type="InterPro" id="IPR036380">
    <property type="entry name" value="Isochorismatase-like_sf"/>
</dbReference>
<gene>
    <name evidence="3" type="ORF">EIP75_13285</name>
</gene>
<keyword evidence="2 3" id="KW-0378">Hydrolase</keyword>
<dbReference type="SUPFAM" id="SSF52499">
    <property type="entry name" value="Isochorismatase-like hydrolases"/>
    <property type="match status" value="1"/>
</dbReference>
<dbReference type="AlphaFoldDB" id="A0A426VAD7"/>
<dbReference type="Proteomes" id="UP000269265">
    <property type="component" value="Unassembled WGS sequence"/>
</dbReference>
<dbReference type="PANTHER" id="PTHR11080:SF2">
    <property type="entry name" value="LD05707P"/>
    <property type="match status" value="1"/>
</dbReference>
<evidence type="ECO:0000313" key="4">
    <source>
        <dbReference type="Proteomes" id="UP000269265"/>
    </source>
</evidence>
<dbReference type="OrthoDB" id="9791276at2"/>
<sequence length="294" mass="32388">MILQETPLARIHLLIIDPQNDFCDLPATWCPTLDPRQDPTAPALPVPGAHADMLRLAELIRQQSSALSQITITLDSHHRVDIAHPPFWMQGDGSAVAPFTQITAEQVRQGQYRPRDDQALPRTLAYLDALEAHGRYTLMVWPIHCEIGTWGHNVHAGVQQACQAWEDERLIPVQYVNKGSNPWTEHYSALQAEVPDPGDPGTQLNLDLLARLDDSDLLLIAGQASSHCVKATTEHIADHLPGGRLGRIVLLRDGMSPVTGFESQADAFLTTMGRRGLQVATMADVPALLRDLRA</sequence>
<comment type="similarity">
    <text evidence="1">Belongs to the isochorismatase family.</text>
</comment>
<dbReference type="RefSeq" id="WP_125243759.1">
    <property type="nucleotide sequence ID" value="NZ_RSED01000009.1"/>
</dbReference>
<dbReference type="Gene3D" id="3.40.50.850">
    <property type="entry name" value="Isochorismatase-like"/>
    <property type="match status" value="1"/>
</dbReference>
<dbReference type="InterPro" id="IPR052347">
    <property type="entry name" value="Isochorismatase_Nicotinamidase"/>
</dbReference>
<dbReference type="PANTHER" id="PTHR11080">
    <property type="entry name" value="PYRAZINAMIDASE/NICOTINAMIDASE"/>
    <property type="match status" value="1"/>
</dbReference>
<name>A0A426VAD7_9BURK</name>